<dbReference type="Proteomes" id="UP001055879">
    <property type="component" value="Linkage Group LG14"/>
</dbReference>
<proteinExistence type="predicted"/>
<sequence length="104" mass="11973">MHLISTIHTPAFFVFDLCPCCPLKSYISSVCFPHRYPRPSFRFWKVLAVGTWWNWGFFAGGSVVGFLKVLALGTWRNWVFFAAGSVVEFRTLLRASWVPYHGKP</sequence>
<evidence type="ECO:0000313" key="2">
    <source>
        <dbReference type="Proteomes" id="UP001055879"/>
    </source>
</evidence>
<reference evidence="2" key="1">
    <citation type="journal article" date="2022" name="Mol. Ecol. Resour.">
        <title>The genomes of chicory, endive, great burdock and yacon provide insights into Asteraceae palaeo-polyploidization history and plant inulin production.</title>
        <authorList>
            <person name="Fan W."/>
            <person name="Wang S."/>
            <person name="Wang H."/>
            <person name="Wang A."/>
            <person name="Jiang F."/>
            <person name="Liu H."/>
            <person name="Zhao H."/>
            <person name="Xu D."/>
            <person name="Zhang Y."/>
        </authorList>
    </citation>
    <scope>NUCLEOTIDE SEQUENCE [LARGE SCALE GENOMIC DNA]</scope>
    <source>
        <strain evidence="2">cv. Niubang</strain>
    </source>
</reference>
<reference evidence="1 2" key="2">
    <citation type="journal article" date="2022" name="Mol. Ecol. Resour.">
        <title>The genomes of chicory, endive, great burdock and yacon provide insights into Asteraceae paleo-polyploidization history and plant inulin production.</title>
        <authorList>
            <person name="Fan W."/>
            <person name="Wang S."/>
            <person name="Wang H."/>
            <person name="Wang A."/>
            <person name="Jiang F."/>
            <person name="Liu H."/>
            <person name="Zhao H."/>
            <person name="Xu D."/>
            <person name="Zhang Y."/>
        </authorList>
    </citation>
    <scope>NUCLEOTIDE SEQUENCE [LARGE SCALE GENOMIC DNA]</scope>
    <source>
        <strain evidence="2">cv. Niubang</strain>
    </source>
</reference>
<protein>
    <submittedName>
        <fullName evidence="1">Uncharacterized protein</fullName>
    </submittedName>
</protein>
<evidence type="ECO:0000313" key="1">
    <source>
        <dbReference type="EMBL" id="KAI3678848.1"/>
    </source>
</evidence>
<keyword evidence="2" id="KW-1185">Reference proteome</keyword>
<comment type="caution">
    <text evidence="1">The sequence shown here is derived from an EMBL/GenBank/DDBJ whole genome shotgun (WGS) entry which is preliminary data.</text>
</comment>
<dbReference type="EMBL" id="CM042060">
    <property type="protein sequence ID" value="KAI3678848.1"/>
    <property type="molecule type" value="Genomic_DNA"/>
</dbReference>
<organism evidence="1 2">
    <name type="scientific">Arctium lappa</name>
    <name type="common">Greater burdock</name>
    <name type="synonym">Lappa major</name>
    <dbReference type="NCBI Taxonomy" id="4217"/>
    <lineage>
        <taxon>Eukaryota</taxon>
        <taxon>Viridiplantae</taxon>
        <taxon>Streptophyta</taxon>
        <taxon>Embryophyta</taxon>
        <taxon>Tracheophyta</taxon>
        <taxon>Spermatophyta</taxon>
        <taxon>Magnoliopsida</taxon>
        <taxon>eudicotyledons</taxon>
        <taxon>Gunneridae</taxon>
        <taxon>Pentapetalae</taxon>
        <taxon>asterids</taxon>
        <taxon>campanulids</taxon>
        <taxon>Asterales</taxon>
        <taxon>Asteraceae</taxon>
        <taxon>Carduoideae</taxon>
        <taxon>Cardueae</taxon>
        <taxon>Arctiinae</taxon>
        <taxon>Arctium</taxon>
    </lineage>
</organism>
<name>A0ACB8Y5F2_ARCLA</name>
<accession>A0ACB8Y5F2</accession>
<gene>
    <name evidence="1" type="ORF">L6452_38152</name>
</gene>